<feature type="coiled-coil region" evidence="1">
    <location>
        <begin position="25"/>
        <end position="52"/>
    </location>
</feature>
<name>A0A6J5MHF3_9CAUD</name>
<dbReference type="EMBL" id="LR796423">
    <property type="protein sequence ID" value="CAB4143129.1"/>
    <property type="molecule type" value="Genomic_DNA"/>
</dbReference>
<reference evidence="2" key="1">
    <citation type="submission" date="2020-04" db="EMBL/GenBank/DDBJ databases">
        <authorList>
            <person name="Chiriac C."/>
            <person name="Salcher M."/>
            <person name="Ghai R."/>
            <person name="Kavagutti S V."/>
        </authorList>
    </citation>
    <scope>NUCLEOTIDE SEQUENCE</scope>
</reference>
<gene>
    <name evidence="2" type="ORF">UFOVP447_82</name>
</gene>
<keyword evidence="1" id="KW-0175">Coiled coil</keyword>
<protein>
    <submittedName>
        <fullName evidence="2">Uncharacterized protein</fullName>
    </submittedName>
</protein>
<accession>A0A6J5MHF3</accession>
<organism evidence="2">
    <name type="scientific">uncultured Caudovirales phage</name>
    <dbReference type="NCBI Taxonomy" id="2100421"/>
    <lineage>
        <taxon>Viruses</taxon>
        <taxon>Duplodnaviria</taxon>
        <taxon>Heunggongvirae</taxon>
        <taxon>Uroviricota</taxon>
        <taxon>Caudoviricetes</taxon>
        <taxon>Peduoviridae</taxon>
        <taxon>Maltschvirus</taxon>
        <taxon>Maltschvirus maltsch</taxon>
    </lineage>
</organism>
<sequence>MYTRDPVSKAIINTEDSYYKAILARRLDNKKKNELEGEIDILRAELTEIKALLLQVVSGKKYG</sequence>
<proteinExistence type="predicted"/>
<evidence type="ECO:0000256" key="1">
    <source>
        <dbReference type="SAM" id="Coils"/>
    </source>
</evidence>
<evidence type="ECO:0000313" key="2">
    <source>
        <dbReference type="EMBL" id="CAB4143129.1"/>
    </source>
</evidence>